<dbReference type="PANTHER" id="PTHR46797">
    <property type="entry name" value="HTH-TYPE TRANSCRIPTIONAL REGULATOR"/>
    <property type="match status" value="1"/>
</dbReference>
<protein>
    <submittedName>
        <fullName evidence="4">DNA-binding transcriptional regulator, XRE-family HTH domain</fullName>
    </submittedName>
</protein>
<dbReference type="GO" id="GO:0003700">
    <property type="term" value="F:DNA-binding transcription factor activity"/>
    <property type="evidence" value="ECO:0007669"/>
    <property type="project" value="TreeGrafter"/>
</dbReference>
<dbReference type="SMART" id="SM00530">
    <property type="entry name" value="HTH_XRE"/>
    <property type="match status" value="1"/>
</dbReference>
<dbReference type="Pfam" id="PF01381">
    <property type="entry name" value="HTH_3"/>
    <property type="match status" value="1"/>
</dbReference>
<name>A0A1T4M2A4_9BACT</name>
<reference evidence="4 5" key="1">
    <citation type="submission" date="2017-02" db="EMBL/GenBank/DDBJ databases">
        <authorList>
            <person name="Peterson S.W."/>
        </authorList>
    </citation>
    <scope>NUCLEOTIDE SEQUENCE [LARGE SCALE GENOMIC DNA]</scope>
    <source>
        <strain evidence="4 5">DSM 22335</strain>
    </source>
</reference>
<dbReference type="CDD" id="cd00093">
    <property type="entry name" value="HTH_XRE"/>
    <property type="match status" value="1"/>
</dbReference>
<proteinExistence type="predicted"/>
<evidence type="ECO:0000313" key="4">
    <source>
        <dbReference type="EMBL" id="SJZ61072.1"/>
    </source>
</evidence>
<gene>
    <name evidence="4" type="ORF">SAMN04488132_103124</name>
</gene>
<dbReference type="Proteomes" id="UP000190888">
    <property type="component" value="Unassembled WGS sequence"/>
</dbReference>
<evidence type="ECO:0000313" key="5">
    <source>
        <dbReference type="Proteomes" id="UP000190888"/>
    </source>
</evidence>
<feature type="domain" description="HTH cro/C1-type" evidence="3">
    <location>
        <begin position="9"/>
        <end position="63"/>
    </location>
</feature>
<organism evidence="4 5">
    <name type="scientific">Sediminibacterium ginsengisoli</name>
    <dbReference type="NCBI Taxonomy" id="413434"/>
    <lineage>
        <taxon>Bacteria</taxon>
        <taxon>Pseudomonadati</taxon>
        <taxon>Bacteroidota</taxon>
        <taxon>Chitinophagia</taxon>
        <taxon>Chitinophagales</taxon>
        <taxon>Chitinophagaceae</taxon>
        <taxon>Sediminibacterium</taxon>
    </lineage>
</organism>
<keyword evidence="5" id="KW-1185">Reference proteome</keyword>
<dbReference type="GO" id="GO:0005829">
    <property type="term" value="C:cytosol"/>
    <property type="evidence" value="ECO:0007669"/>
    <property type="project" value="TreeGrafter"/>
</dbReference>
<dbReference type="PANTHER" id="PTHR46797:SF1">
    <property type="entry name" value="METHYLPHOSPHONATE SYNTHASE"/>
    <property type="match status" value="1"/>
</dbReference>
<dbReference type="InterPro" id="IPR050807">
    <property type="entry name" value="TransReg_Diox_bact_type"/>
</dbReference>
<dbReference type="GO" id="GO:0003677">
    <property type="term" value="F:DNA binding"/>
    <property type="evidence" value="ECO:0007669"/>
    <property type="project" value="UniProtKB-KW"/>
</dbReference>
<dbReference type="Gene3D" id="1.10.260.40">
    <property type="entry name" value="lambda repressor-like DNA-binding domains"/>
    <property type="match status" value="1"/>
</dbReference>
<dbReference type="STRING" id="413434.SAMN04488132_103124"/>
<evidence type="ECO:0000256" key="1">
    <source>
        <dbReference type="ARBA" id="ARBA00023125"/>
    </source>
</evidence>
<dbReference type="OrthoDB" id="9814553at2"/>
<dbReference type="InterPro" id="IPR010982">
    <property type="entry name" value="Lambda_DNA-bd_dom_sf"/>
</dbReference>
<sequence>MKNSIGYRIRKLRESRDYSQANMAMELDITPGAYAKIERDETDPSASRLLRIAEILEVDVIAFFRDGAGLPGDTELLHKTINSLRDDMELLKLNIRQLYKETEQLRRDIAVKKTSRK</sequence>
<keyword evidence="2" id="KW-0175">Coiled coil</keyword>
<dbReference type="EMBL" id="FUWH01000003">
    <property type="protein sequence ID" value="SJZ61072.1"/>
    <property type="molecule type" value="Genomic_DNA"/>
</dbReference>
<dbReference type="PROSITE" id="PS50943">
    <property type="entry name" value="HTH_CROC1"/>
    <property type="match status" value="1"/>
</dbReference>
<dbReference type="RefSeq" id="WP_078830622.1">
    <property type="nucleotide sequence ID" value="NZ_FUWH01000003.1"/>
</dbReference>
<dbReference type="InterPro" id="IPR001387">
    <property type="entry name" value="Cro/C1-type_HTH"/>
</dbReference>
<keyword evidence="1 4" id="KW-0238">DNA-binding</keyword>
<evidence type="ECO:0000256" key="2">
    <source>
        <dbReference type="SAM" id="Coils"/>
    </source>
</evidence>
<feature type="coiled-coil region" evidence="2">
    <location>
        <begin position="81"/>
        <end position="108"/>
    </location>
</feature>
<dbReference type="SUPFAM" id="SSF47413">
    <property type="entry name" value="lambda repressor-like DNA-binding domains"/>
    <property type="match status" value="1"/>
</dbReference>
<dbReference type="AlphaFoldDB" id="A0A1T4M2A4"/>
<evidence type="ECO:0000259" key="3">
    <source>
        <dbReference type="PROSITE" id="PS50943"/>
    </source>
</evidence>
<accession>A0A1T4M2A4</accession>